<dbReference type="InterPro" id="IPR017788">
    <property type="entry name" value="Hda"/>
</dbReference>
<dbReference type="InterPro" id="IPR013317">
    <property type="entry name" value="DnaA_dom"/>
</dbReference>
<evidence type="ECO:0000313" key="3">
    <source>
        <dbReference type="EMBL" id="SVD28682.1"/>
    </source>
</evidence>
<reference evidence="3" key="1">
    <citation type="submission" date="2018-05" db="EMBL/GenBank/DDBJ databases">
        <authorList>
            <person name="Lanie J.A."/>
            <person name="Ng W.-L."/>
            <person name="Kazmierczak K.M."/>
            <person name="Andrzejewski T.M."/>
            <person name="Davidsen T.M."/>
            <person name="Wayne K.J."/>
            <person name="Tettelin H."/>
            <person name="Glass J.I."/>
            <person name="Rusch D."/>
            <person name="Podicherti R."/>
            <person name="Tsui H.-C.T."/>
            <person name="Winkler M.E."/>
        </authorList>
    </citation>
    <scope>NUCLEOTIDE SEQUENCE</scope>
</reference>
<dbReference type="AlphaFoldDB" id="A0A382U3Z2"/>
<evidence type="ECO:0000259" key="1">
    <source>
        <dbReference type="Pfam" id="PF00308"/>
    </source>
</evidence>
<dbReference type="Gene3D" id="3.40.50.300">
    <property type="entry name" value="P-loop containing nucleotide triphosphate hydrolases"/>
    <property type="match status" value="1"/>
</dbReference>
<protein>
    <submittedName>
        <fullName evidence="3">Uncharacterized protein</fullName>
    </submittedName>
</protein>
<feature type="non-terminal residue" evidence="3">
    <location>
        <position position="198"/>
    </location>
</feature>
<accession>A0A382U3Z2</accession>
<proteinExistence type="predicted"/>
<dbReference type="Pfam" id="PF22688">
    <property type="entry name" value="Hda_lid"/>
    <property type="match status" value="1"/>
</dbReference>
<feature type="domain" description="Hda lid" evidence="2">
    <location>
        <begin position="167"/>
        <end position="198"/>
    </location>
</feature>
<dbReference type="InterPro" id="IPR055199">
    <property type="entry name" value="Hda_lid"/>
</dbReference>
<organism evidence="3">
    <name type="scientific">marine metagenome</name>
    <dbReference type="NCBI Taxonomy" id="408172"/>
    <lineage>
        <taxon>unclassified sequences</taxon>
        <taxon>metagenomes</taxon>
        <taxon>ecological metagenomes</taxon>
    </lineage>
</organism>
<dbReference type="GO" id="GO:0032297">
    <property type="term" value="P:negative regulation of DNA-templated DNA replication initiation"/>
    <property type="evidence" value="ECO:0007669"/>
    <property type="project" value="InterPro"/>
</dbReference>
<dbReference type="GO" id="GO:0006270">
    <property type="term" value="P:DNA replication initiation"/>
    <property type="evidence" value="ECO:0007669"/>
    <property type="project" value="TreeGrafter"/>
</dbReference>
<feature type="domain" description="Chromosomal replication initiator protein DnaA ATPAse" evidence="1">
    <location>
        <begin position="14"/>
        <end position="157"/>
    </location>
</feature>
<dbReference type="Pfam" id="PF00308">
    <property type="entry name" value="Bac_DnaA"/>
    <property type="match status" value="1"/>
</dbReference>
<dbReference type="PANTHER" id="PTHR30050:SF5">
    <property type="entry name" value="DNAA REGULATORY INACTIVATOR HDA"/>
    <property type="match status" value="1"/>
</dbReference>
<dbReference type="Gene3D" id="1.10.8.60">
    <property type="match status" value="1"/>
</dbReference>
<dbReference type="NCBIfam" id="TIGR03420">
    <property type="entry name" value="DnaA_homol_Hda"/>
    <property type="match status" value="1"/>
</dbReference>
<sequence length="198" mass="21770">MVTVPTQLTLGVSLNDDATFDNFLVGTANQQLVQSLRCPSSGSQIIYLWGTHSAGTSHLLQAMCHHYASAEHGAIYLPLSQKAEFDSEILSGACNLALVCLDDMENLAGDQVWETALFNAFNDIMDGSTMLLLGANSNPLDLGVNLPDLNSRLQSALIFQLKSLDEREKRQALQLRASKRGMELPDKVADFIYHRCNR</sequence>
<evidence type="ECO:0000259" key="2">
    <source>
        <dbReference type="Pfam" id="PF22688"/>
    </source>
</evidence>
<dbReference type="InterPro" id="IPR027417">
    <property type="entry name" value="P-loop_NTPase"/>
</dbReference>
<name>A0A382U3Z2_9ZZZZ</name>
<dbReference type="SUPFAM" id="SSF52540">
    <property type="entry name" value="P-loop containing nucleoside triphosphate hydrolases"/>
    <property type="match status" value="1"/>
</dbReference>
<gene>
    <name evidence="3" type="ORF">METZ01_LOCUS381536</name>
</gene>
<dbReference type="EMBL" id="UINC01141127">
    <property type="protein sequence ID" value="SVD28682.1"/>
    <property type="molecule type" value="Genomic_DNA"/>
</dbReference>
<dbReference type="PANTHER" id="PTHR30050">
    <property type="entry name" value="CHROMOSOMAL REPLICATION INITIATOR PROTEIN DNAA"/>
    <property type="match status" value="1"/>
</dbReference>